<proteinExistence type="predicted"/>
<dbReference type="EMBL" id="LAZR01019771">
    <property type="protein sequence ID" value="KKL91302.1"/>
    <property type="molecule type" value="Genomic_DNA"/>
</dbReference>
<gene>
    <name evidence="1" type="ORF">LCGC14_1896090</name>
</gene>
<organism evidence="1">
    <name type="scientific">marine sediment metagenome</name>
    <dbReference type="NCBI Taxonomy" id="412755"/>
    <lineage>
        <taxon>unclassified sequences</taxon>
        <taxon>metagenomes</taxon>
        <taxon>ecological metagenomes</taxon>
    </lineage>
</organism>
<protein>
    <submittedName>
        <fullName evidence="1">Uncharacterized protein</fullName>
    </submittedName>
</protein>
<dbReference type="AlphaFoldDB" id="A0A0F9IW67"/>
<name>A0A0F9IW67_9ZZZZ</name>
<comment type="caution">
    <text evidence="1">The sequence shown here is derived from an EMBL/GenBank/DDBJ whole genome shotgun (WGS) entry which is preliminary data.</text>
</comment>
<reference evidence="1" key="1">
    <citation type="journal article" date="2015" name="Nature">
        <title>Complex archaea that bridge the gap between prokaryotes and eukaryotes.</title>
        <authorList>
            <person name="Spang A."/>
            <person name="Saw J.H."/>
            <person name="Jorgensen S.L."/>
            <person name="Zaremba-Niedzwiedzka K."/>
            <person name="Martijn J."/>
            <person name="Lind A.E."/>
            <person name="van Eijk R."/>
            <person name="Schleper C."/>
            <person name="Guy L."/>
            <person name="Ettema T.J."/>
        </authorList>
    </citation>
    <scope>NUCLEOTIDE SEQUENCE</scope>
</reference>
<sequence>MTNREFSKTDKRFVEACESAEVKPTVRQASKWRRHKGKAWKWAKE</sequence>
<accession>A0A0F9IW67</accession>
<evidence type="ECO:0000313" key="1">
    <source>
        <dbReference type="EMBL" id="KKL91302.1"/>
    </source>
</evidence>